<dbReference type="Gene3D" id="1.10.150.240">
    <property type="entry name" value="Putative phosphatase, domain 2"/>
    <property type="match status" value="1"/>
</dbReference>
<dbReference type="HOGENOM" id="CLU_108335_0_0_2"/>
<dbReference type="InterPro" id="IPR023214">
    <property type="entry name" value="HAD_sf"/>
</dbReference>
<dbReference type="NCBIfam" id="TIGR01549">
    <property type="entry name" value="HAD-SF-IA-v1"/>
    <property type="match status" value="1"/>
</dbReference>
<dbReference type="GO" id="GO:0006281">
    <property type="term" value="P:DNA repair"/>
    <property type="evidence" value="ECO:0007669"/>
    <property type="project" value="TreeGrafter"/>
</dbReference>
<dbReference type="AlphaFoldDB" id="A0A0F7PC39"/>
<dbReference type="SFLD" id="SFLDS00003">
    <property type="entry name" value="Haloacid_Dehalogenase"/>
    <property type="match status" value="1"/>
</dbReference>
<dbReference type="SFLD" id="SFLDG01129">
    <property type="entry name" value="C1.5:_HAD__Beta-PGM__Phosphata"/>
    <property type="match status" value="1"/>
</dbReference>
<sequence length="221" mass="25192">MRYDAVLFDNDGVLTTMTDRSLIRRSVERAFADVGVPDPPDDHVEALTMGVTPGRLERVTTHYDFDPETLWQHRDRYATRAQQRAVEAGDKPLYGDFDEILDVSLPRGIVSSNQHPTVERILEYNDVTDHFETYYGREMSVEGLRRKKPATYYLDRAVEDVGADNPVYVGDSESDVVAAENAGMDSVFVRREHRWDHELSVEPFAEIESLTELPAVLEGER</sequence>
<dbReference type="InterPro" id="IPR006439">
    <property type="entry name" value="HAD-SF_hydro_IA"/>
</dbReference>
<name>A0A0F7PC39_9EURY</name>
<dbReference type="InterPro" id="IPR041492">
    <property type="entry name" value="HAD_2"/>
</dbReference>
<proteinExistence type="inferred from homology"/>
<dbReference type="PANTHER" id="PTHR43434:SF1">
    <property type="entry name" value="PHOSPHOGLYCOLATE PHOSPHATASE"/>
    <property type="match status" value="1"/>
</dbReference>
<evidence type="ECO:0000256" key="1">
    <source>
        <dbReference type="ARBA" id="ARBA00007958"/>
    </source>
</evidence>
<dbReference type="GO" id="GO:0008967">
    <property type="term" value="F:phosphoglycolate phosphatase activity"/>
    <property type="evidence" value="ECO:0007669"/>
    <property type="project" value="TreeGrafter"/>
</dbReference>
<accession>A0A0F7PC39</accession>
<evidence type="ECO:0000313" key="5">
    <source>
        <dbReference type="Proteomes" id="UP000069906"/>
    </source>
</evidence>
<dbReference type="SUPFAM" id="SSF56784">
    <property type="entry name" value="HAD-like"/>
    <property type="match status" value="1"/>
</dbReference>
<reference evidence="2 5" key="1">
    <citation type="journal article" date="2015" name="ISME J.">
        <title>Elemental sulfur and acetate can support life of a novel strictly anaerobic haloarchaeon.</title>
        <authorList>
            <person name="Sorokin D.Y."/>
            <person name="Kublanov I.V."/>
            <person name="Gavrilov S.N."/>
            <person name="Rojo D."/>
            <person name="Roman P."/>
            <person name="Golyshin P.N."/>
            <person name="Slepak V.Z."/>
            <person name="Smedile F."/>
            <person name="Ferrer M."/>
            <person name="Messina E."/>
            <person name="La Cono V."/>
            <person name="Yakimov M.M."/>
        </authorList>
    </citation>
    <scope>NUCLEOTIDE SEQUENCE [LARGE SCALE GENOMIC DNA]</scope>
    <source>
        <strain evidence="2 5">HSR2</strain>
    </source>
</reference>
<keyword evidence="2" id="KW-0378">Hydrolase</keyword>
<dbReference type="InterPro" id="IPR036412">
    <property type="entry name" value="HAD-like_sf"/>
</dbReference>
<protein>
    <submittedName>
        <fullName evidence="2">HAD-superfamily hydrolase</fullName>
    </submittedName>
</protein>
<dbReference type="RefSeq" id="WP_050048965.1">
    <property type="nucleotide sequence ID" value="NZ_CP008874.1"/>
</dbReference>
<evidence type="ECO:0000313" key="3">
    <source>
        <dbReference type="EMBL" id="ALG82686.1"/>
    </source>
</evidence>
<evidence type="ECO:0000313" key="2">
    <source>
        <dbReference type="EMBL" id="AKH98292.1"/>
    </source>
</evidence>
<dbReference type="PANTHER" id="PTHR43434">
    <property type="entry name" value="PHOSPHOGLYCOLATE PHOSPHATASE"/>
    <property type="match status" value="1"/>
</dbReference>
<organism evidence="2 5">
    <name type="scientific">Halanaeroarchaeum sulfurireducens</name>
    <dbReference type="NCBI Taxonomy" id="1604004"/>
    <lineage>
        <taxon>Archaea</taxon>
        <taxon>Methanobacteriati</taxon>
        <taxon>Methanobacteriota</taxon>
        <taxon>Stenosarchaea group</taxon>
        <taxon>Halobacteria</taxon>
        <taxon>Halobacteriales</taxon>
        <taxon>Halobacteriaceae</taxon>
        <taxon>Halanaeroarchaeum</taxon>
    </lineage>
</organism>
<dbReference type="EMBL" id="CP011564">
    <property type="protein sequence ID" value="ALG82686.1"/>
    <property type="molecule type" value="Genomic_DNA"/>
</dbReference>
<keyword evidence="5" id="KW-1185">Reference proteome</keyword>
<reference evidence="4" key="2">
    <citation type="submission" date="2015-05" db="EMBL/GenBank/DDBJ databases">
        <title>Complete genome sequence of Halanaeroarchaeum sulfurireducens type strain M27-SA2, a sulfate-reducer haloarchaeon from marine anoxic lake Medee.</title>
        <authorList>
            <person name="Messina E."/>
            <person name="Kublanov I.V."/>
            <person name="Toshchakov S."/>
            <person name="Arcadi E."/>
            <person name="La Spada G."/>
            <person name="La Cono V."/>
            <person name="Yakimov M.M."/>
        </authorList>
    </citation>
    <scope>NUCLEOTIDE SEQUENCE [LARGE SCALE GENOMIC DNA]</scope>
    <source>
        <strain evidence="4">M27-SA2</strain>
    </source>
</reference>
<comment type="similarity">
    <text evidence="1">Belongs to the HAD-like hydrolase superfamily.</text>
</comment>
<dbReference type="InterPro" id="IPR050155">
    <property type="entry name" value="HAD-like_hydrolase_sf"/>
</dbReference>
<dbReference type="Pfam" id="PF13419">
    <property type="entry name" value="HAD_2"/>
    <property type="match status" value="1"/>
</dbReference>
<dbReference type="EMBL" id="CP008874">
    <property type="protein sequence ID" value="AKH98292.1"/>
    <property type="molecule type" value="Genomic_DNA"/>
</dbReference>
<dbReference type="GeneID" id="26011141"/>
<dbReference type="InterPro" id="IPR023198">
    <property type="entry name" value="PGP-like_dom2"/>
</dbReference>
<dbReference type="KEGG" id="hsf:HLASA_1807"/>
<dbReference type="OrthoDB" id="115864at2157"/>
<dbReference type="STRING" id="1604004.HLASA_1807"/>
<evidence type="ECO:0000313" key="4">
    <source>
        <dbReference type="Proteomes" id="UP000060390"/>
    </source>
</evidence>
<gene>
    <name evidence="3" type="ORF">HLASA_1807</name>
    <name evidence="2" type="ORF">HLASF_1821</name>
</gene>
<dbReference type="Gene3D" id="3.40.50.1000">
    <property type="entry name" value="HAD superfamily/HAD-like"/>
    <property type="match status" value="1"/>
</dbReference>
<dbReference type="KEGG" id="hsu:HLASF_1821"/>
<dbReference type="Proteomes" id="UP000060390">
    <property type="component" value="Chromosome"/>
</dbReference>
<dbReference type="Proteomes" id="UP000069906">
    <property type="component" value="Chromosome"/>
</dbReference>
<reference evidence="3 4" key="3">
    <citation type="journal article" date="2016" name="Stand. Genomic Sci.">
        <title>Complete genome sequence of 'Halanaeroarchaeum sulfurireducens' M27-SA2, a sulfur-reducing and acetate-oxidizing haloarchaeon from the deep-sea hypersaline anoxic lake Medee.</title>
        <authorList>
            <person name="Messina E."/>
            <person name="Sorokin D.Y."/>
            <person name="Kublanov I.V."/>
            <person name="Toshchakov S."/>
            <person name="Lopatina A."/>
            <person name="Arcadi E."/>
            <person name="Smedile F."/>
            <person name="La Spada G."/>
            <person name="La Cono V."/>
            <person name="Yakimov M.M."/>
        </authorList>
    </citation>
    <scope>NUCLEOTIDE SEQUENCE [LARGE SCALE GENOMIC DNA]</scope>
    <source>
        <strain evidence="3 4">M27-SA2</strain>
    </source>
</reference>